<comment type="caution">
    <text evidence="1">The sequence shown here is derived from an EMBL/GenBank/DDBJ whole genome shotgun (WGS) entry which is preliminary data.</text>
</comment>
<evidence type="ECO:0000313" key="1">
    <source>
        <dbReference type="EMBL" id="TDF74534.1"/>
    </source>
</evidence>
<evidence type="ECO:0000313" key="2">
    <source>
        <dbReference type="Proteomes" id="UP000294588"/>
    </source>
</evidence>
<dbReference type="EMBL" id="SMOG01000001">
    <property type="protein sequence ID" value="TDF74534.1"/>
    <property type="molecule type" value="Genomic_DNA"/>
</dbReference>
<organism evidence="1 2">
    <name type="scientific">Candidatus Syntrophosphaera thermopropionivorans</name>
    <dbReference type="NCBI Taxonomy" id="2593015"/>
    <lineage>
        <taxon>Bacteria</taxon>
        <taxon>Pseudomonadati</taxon>
        <taxon>Candidatus Cloacimonadota</taxon>
        <taxon>Candidatus Cloacimonadia</taxon>
        <taxon>Candidatus Cloacimonadales</taxon>
        <taxon>Candidatus Cloacimonadaceae</taxon>
        <taxon>Candidatus Syntrophosphaera</taxon>
    </lineage>
</organism>
<keyword evidence="2" id="KW-1185">Reference proteome</keyword>
<accession>A0AC61QKP8</accession>
<gene>
    <name evidence="1" type="ORF">E0946_00150</name>
</gene>
<reference evidence="1" key="1">
    <citation type="submission" date="2019-03" db="EMBL/GenBank/DDBJ databases">
        <title>Candidatus Syntrophosphaera thermopropionivorans: a novel player in syntrophic propionate oxidation during anaerobic digestion.</title>
        <authorList>
            <person name="Dyksma S."/>
        </authorList>
    </citation>
    <scope>NUCLEOTIDE SEQUENCE</scope>
    <source>
        <strain evidence="1">W5</strain>
    </source>
</reference>
<sequence>MQVTRLEQILDLIKPLPRKRLVAAWGVDPHTICAVYQAVDMDLIEGTLVGDEKQIYQVCETEQIDPSRFKIVHSESDIEAAAKAVDLINAGEGDFLLKGLLSTDRYMKAILHKEKGLMDKGAILSHVTVAEIPTYHKLLIFGDVAIIPLPDLNQKIAITNYLIKIAHYLGIENPKVGIQAASEQVLPKIPSCSEGAMIAKMAQRGQIKGAIVEGPLGFDLIVDKESAQIKKVQSEVCGDADCILFPNIEAGNTFYKSVVKLMNGELCAVVMGARVPCVLTSRGDSEKSKLYSIALASLLSGEKQ</sequence>
<name>A0AC61QKP8_9BACT</name>
<proteinExistence type="predicted"/>
<protein>
    <submittedName>
        <fullName evidence="1">Phosphate butyryltransferase</fullName>
    </submittedName>
</protein>
<dbReference type="Proteomes" id="UP000294588">
    <property type="component" value="Unassembled WGS sequence"/>
</dbReference>